<dbReference type="FunCoup" id="A0A7R8YV59">
    <property type="interactions" value="1"/>
</dbReference>
<feature type="compositionally biased region" description="Basic and acidic residues" evidence="3">
    <location>
        <begin position="205"/>
        <end position="214"/>
    </location>
</feature>
<feature type="region of interest" description="Disordered" evidence="3">
    <location>
        <begin position="1608"/>
        <end position="1694"/>
    </location>
</feature>
<dbReference type="InterPro" id="IPR036055">
    <property type="entry name" value="LDL_receptor-like_sf"/>
</dbReference>
<feature type="compositionally biased region" description="Polar residues" evidence="3">
    <location>
        <begin position="577"/>
        <end position="586"/>
    </location>
</feature>
<keyword evidence="1 2" id="KW-1015">Disulfide bond</keyword>
<dbReference type="FunFam" id="4.10.400.10:FF:000184">
    <property type="entry name" value="Ecdysone-inducible gene E1"/>
    <property type="match status" value="1"/>
</dbReference>
<dbReference type="SUPFAM" id="SSF57424">
    <property type="entry name" value="LDL receptor-like module"/>
    <property type="match status" value="3"/>
</dbReference>
<comment type="caution">
    <text evidence="2">Lacks conserved residue(s) required for the propagation of feature annotation.</text>
</comment>
<gene>
    <name evidence="6" type="ORF">HERILL_LOCUS6446</name>
</gene>
<feature type="region of interest" description="Disordered" evidence="3">
    <location>
        <begin position="266"/>
        <end position="749"/>
    </location>
</feature>
<evidence type="ECO:0000256" key="1">
    <source>
        <dbReference type="ARBA" id="ARBA00023157"/>
    </source>
</evidence>
<feature type="compositionally biased region" description="Acidic residues" evidence="3">
    <location>
        <begin position="537"/>
        <end position="551"/>
    </location>
</feature>
<accession>A0A7R8YV59</accession>
<organism evidence="6 7">
    <name type="scientific">Hermetia illucens</name>
    <name type="common">Black soldier fly</name>
    <dbReference type="NCBI Taxonomy" id="343691"/>
    <lineage>
        <taxon>Eukaryota</taxon>
        <taxon>Metazoa</taxon>
        <taxon>Ecdysozoa</taxon>
        <taxon>Arthropoda</taxon>
        <taxon>Hexapoda</taxon>
        <taxon>Insecta</taxon>
        <taxon>Pterygota</taxon>
        <taxon>Neoptera</taxon>
        <taxon>Endopterygota</taxon>
        <taxon>Diptera</taxon>
        <taxon>Brachycera</taxon>
        <taxon>Stratiomyomorpha</taxon>
        <taxon>Stratiomyidae</taxon>
        <taxon>Hermetiinae</taxon>
        <taxon>Hermetia</taxon>
    </lineage>
</organism>
<dbReference type="InParanoid" id="A0A7R8YV59"/>
<dbReference type="PROSITE" id="PS01209">
    <property type="entry name" value="LDLRA_1"/>
    <property type="match status" value="2"/>
</dbReference>
<evidence type="ECO:0000256" key="2">
    <source>
        <dbReference type="PROSITE-ProRule" id="PRU00124"/>
    </source>
</evidence>
<dbReference type="Pfam" id="PF00057">
    <property type="entry name" value="Ldl_recept_a"/>
    <property type="match status" value="3"/>
</dbReference>
<dbReference type="PROSITE" id="PS50068">
    <property type="entry name" value="LDLRA_2"/>
    <property type="match status" value="4"/>
</dbReference>
<feature type="disulfide bond" evidence="2">
    <location>
        <begin position="1975"/>
        <end position="1993"/>
    </location>
</feature>
<dbReference type="EMBL" id="LR899010">
    <property type="protein sequence ID" value="CAD7083489.1"/>
    <property type="molecule type" value="Genomic_DNA"/>
</dbReference>
<feature type="disulfide bond" evidence="2">
    <location>
        <begin position="2044"/>
        <end position="2059"/>
    </location>
</feature>
<feature type="region of interest" description="Disordered" evidence="3">
    <location>
        <begin position="1026"/>
        <end position="1363"/>
    </location>
</feature>
<feature type="compositionally biased region" description="Basic and acidic residues" evidence="3">
    <location>
        <begin position="932"/>
        <end position="950"/>
    </location>
</feature>
<feature type="region of interest" description="Disordered" evidence="3">
    <location>
        <begin position="1382"/>
        <end position="1423"/>
    </location>
</feature>
<proteinExistence type="predicted"/>
<feature type="compositionally biased region" description="Polar residues" evidence="3">
    <location>
        <begin position="295"/>
        <end position="309"/>
    </location>
</feature>
<keyword evidence="7" id="KW-1185">Reference proteome</keyword>
<feature type="compositionally biased region" description="Polar residues" evidence="3">
    <location>
        <begin position="808"/>
        <end position="818"/>
    </location>
</feature>
<feature type="compositionally biased region" description="Polar residues" evidence="3">
    <location>
        <begin position="1679"/>
        <end position="1691"/>
    </location>
</feature>
<feature type="compositionally biased region" description="Polar residues" evidence="3">
    <location>
        <begin position="958"/>
        <end position="975"/>
    </location>
</feature>
<feature type="signal peptide" evidence="4">
    <location>
        <begin position="1"/>
        <end position="32"/>
    </location>
</feature>
<feature type="compositionally biased region" description="Low complexity" evidence="3">
    <location>
        <begin position="819"/>
        <end position="832"/>
    </location>
</feature>
<dbReference type="SMART" id="SM00192">
    <property type="entry name" value="LDLa"/>
    <property type="match status" value="4"/>
</dbReference>
<feature type="compositionally biased region" description="Basic and acidic residues" evidence="3">
    <location>
        <begin position="439"/>
        <end position="458"/>
    </location>
</feature>
<feature type="disulfide bond" evidence="2">
    <location>
        <begin position="1968"/>
        <end position="1980"/>
    </location>
</feature>
<dbReference type="InterPro" id="IPR006149">
    <property type="entry name" value="EB_dom"/>
</dbReference>
<feature type="compositionally biased region" description="Basic and acidic residues" evidence="3">
    <location>
        <begin position="368"/>
        <end position="381"/>
    </location>
</feature>
<feature type="region of interest" description="Disordered" evidence="3">
    <location>
        <begin position="1503"/>
        <end position="1575"/>
    </location>
</feature>
<feature type="region of interest" description="Disordered" evidence="3">
    <location>
        <begin position="767"/>
        <end position="1011"/>
    </location>
</feature>
<name>A0A7R8YV59_HERIL</name>
<feature type="compositionally biased region" description="Polar residues" evidence="3">
    <location>
        <begin position="776"/>
        <end position="798"/>
    </location>
</feature>
<evidence type="ECO:0000256" key="4">
    <source>
        <dbReference type="SAM" id="SignalP"/>
    </source>
</evidence>
<feature type="compositionally biased region" description="Low complexity" evidence="3">
    <location>
        <begin position="1088"/>
        <end position="1103"/>
    </location>
</feature>
<dbReference type="InterPro" id="IPR002172">
    <property type="entry name" value="LDrepeatLR_classA_rpt"/>
</dbReference>
<evidence type="ECO:0000259" key="5">
    <source>
        <dbReference type="Pfam" id="PF01683"/>
    </source>
</evidence>
<dbReference type="PANTHER" id="PTHR39069:SF1">
    <property type="entry name" value="ECDYSONE-INDUCIBLE GENE E1, ISOFORM A"/>
    <property type="match status" value="1"/>
</dbReference>
<feature type="compositionally biased region" description="Polar residues" evidence="3">
    <location>
        <begin position="463"/>
        <end position="476"/>
    </location>
</feature>
<feature type="region of interest" description="Disordered" evidence="3">
    <location>
        <begin position="205"/>
        <end position="228"/>
    </location>
</feature>
<feature type="compositionally biased region" description="Acidic residues" evidence="3">
    <location>
        <begin position="1758"/>
        <end position="1769"/>
    </location>
</feature>
<feature type="compositionally biased region" description="Polar residues" evidence="3">
    <location>
        <begin position="1286"/>
        <end position="1303"/>
    </location>
</feature>
<sequence length="2085" mass="228903">MRVRTKTVIMKPTKLLLLSFVILISTVCVLDAQIVAMELGARCQHDMECDNIKGSHCSMAGLCECAPYYVQYNDTTCLPSQLLGSDCVLAEQCTMKVANSSCLDGACRCVEGFLQFRKHTCLGPARPGTVCYSNAHCEMWDVRTHCDFLIPNLFGRCQCTSPYKQIGGLCLDESEATSTAAPPTSSISTTAELLSISSSSHIYDKTTEGIKEESSNQIQNGGELDDVPKLDLADHTEVLHNEEHVTDKLEDEEPHEQMVEIAEEQHTRPMDQHQPQEPDQEKEHQDENVVESNDENTPVNNDELLNSTEQHAEGSDVEPHQTEQGADEFEHVSPETAEQNSSQELDTHENGEESSQQQEEAHTTPTPMHEDFTQKPEHSVENIDTALEEEVQSQATDSKLEEEPILSQTEEGADKPLSMEEQEHETMEHEPSPTVQDKNSIEEQPQEHDAIVQEHISEEASPTIPQNNYEETQTEQIDMVSESEPQAPIENTEQKTSTPSSDFESVQPTERNEDLSPPLSAAEQLEAVDEVKKTEQELEAEQENADAEEQGTSEKNIQENRPDITTPIPETGAEVATNVNSQQSIETPEDNDQEPANMQPVSQEPLYPVEEPEEQQATEQILQEASNHEDIEASEESLNQSEATEEPLQPLEITSNKDEPQAFTEPMFEPEKHGNEESPASAEAGDLADNKDNLEPEYNMEVGIQENEVTEKPVAGEESNEDIASLGNVENAETTPKAEAEISKLEEVATPSKIEEEILNNEAHLEEAAASLENEQVSLEQEANNIEYQISPLNQTEGANAVEDSPEQQENTILSQDPENSNVESSEPSNLESESHQDEHAETTAHPDATPESEDLPKKEEEVSSNINEEPFTDIVPQELPSHHHNEIQNEVEEGDVAATETAPVIFKEPETAVLSEKIDVEQTTQNAEMANDVHHEDNHHQSSESHQPTEDNFIPSLEQSSDDWQNQYPTSFDQDQAEYPDQEYQWHPDGSLEDPAEPHNEVFPSSEGEVALEPSATITEEHFPAESLVTESGNHVHDREPANDESEANTIPEKVEAQESLNKIDDVVASTTSASPVYQENEAQSTPAYESSSEAAAQPQSEEFFDHLTEGNLVAATDSVSESEAPEDKKTQSIEGETSEDEESSEFNHPPPMGAGTENLETIMEADTDGEVATNDKDVEPDSFEDSPVQVQYEHEIEEMHAHHEHQTTTASPTVAPVEEESEIQQTTTLAADMVKSDSESDVVTPVVSEEDQPSTAAPALEESSPLAIDIKVDNEPEDAEDTQNSEAVQSQNEGQTTQQPILETDVASEQLINEEEEVNAQSEELPEDNPLDSEDENVPVEETNLEEENLEEAPTTANPLSVQLPIEVSTVREELVQTVAPETLESEEALKEATTIESLPNEEDAQIGTTPATKIEQSQPDEIISAESENNEAYLDEGKATEAPEVESAVGLGAEEEAVESEVNNELDKTTVASDLLEGNMASEEVSAGTTIEPINAEQEIENDGVTVSPQHNDYTPAEGADKDEKLIEAMTNNKEENAEDDVQSSPIPADDAESSPTPAVHPLELVPQDETEQAVASIFGQEYVETTKKSIEEYTTAAPVAIQEDLVQPALDHKPAESAETDQPESLASDPEQTPLSETSSNRDGAESNLVSVIAPAGNAQEPNDSNEVPDENEEPVQTPNQDLQSENLIVEIPPELPIFFRTTIPSVPQEATDSTASDSSPLNESEESDAFTTYRSIDEQESAGPASEEGYQTAEEEETNEESEDADKNLFYTTSSPEVIEATTQTMLGLASRVTTMEPGAPVSANLNFESTPKPTSVLEIRKRVELGDDAVSLGLPCTLDKQCQNADPNTHCNEIGVCDCSYKSDEDHCSAERTGCSEGTFQCRSSGVCISWFFVCDGRADCVDGSDEECIHNPRSNQRCPKESFRCGRSGRCVSRAAICDGKRQCPHGEDELGCNSLKSGRCPENTFRCKSGECLPEYEFCNAIISCKDGSDEPPHICGSRSVPNFFLRLLTSATSRNQKYCPHKCANGRCRSTAIVCSGRDGCGDGTDEDTCSICRCPSRTASTRQAPYNIFSHFKHW</sequence>
<feature type="compositionally biased region" description="Basic and acidic residues" evidence="3">
    <location>
        <begin position="310"/>
        <end position="321"/>
    </location>
</feature>
<reference evidence="6 7" key="1">
    <citation type="submission" date="2020-11" db="EMBL/GenBank/DDBJ databases">
        <authorList>
            <person name="Wallbank WR R."/>
            <person name="Pardo Diaz C."/>
            <person name="Kozak K."/>
            <person name="Martin S."/>
            <person name="Jiggins C."/>
            <person name="Moest M."/>
            <person name="Warren A I."/>
            <person name="Generalovic N T."/>
            <person name="Byers J.R.P. K."/>
            <person name="Montejo-Kovacevich G."/>
            <person name="Yen C E."/>
        </authorList>
    </citation>
    <scope>NUCLEOTIDE SEQUENCE [LARGE SCALE GENOMIC DNA]</scope>
</reference>
<feature type="compositionally biased region" description="Polar residues" evidence="3">
    <location>
        <begin position="489"/>
        <end position="509"/>
    </location>
</feature>
<feature type="compositionally biased region" description="Basic and acidic residues" evidence="3">
    <location>
        <begin position="833"/>
        <end position="845"/>
    </location>
</feature>
<feature type="region of interest" description="Disordered" evidence="3">
    <location>
        <begin position="1713"/>
        <end position="1772"/>
    </location>
</feature>
<feature type="domain" description="EB" evidence="5">
    <location>
        <begin position="65"/>
        <end position="121"/>
    </location>
</feature>
<feature type="compositionally biased region" description="Basic and acidic residues" evidence="3">
    <location>
        <begin position="736"/>
        <end position="747"/>
    </location>
</feature>
<feature type="compositionally biased region" description="Basic and acidic residues" evidence="3">
    <location>
        <begin position="1194"/>
        <end position="1208"/>
    </location>
</feature>
<feature type="compositionally biased region" description="Polar residues" evidence="3">
    <location>
        <begin position="1634"/>
        <end position="1646"/>
    </location>
</feature>
<feature type="compositionally biased region" description="Basic and acidic residues" evidence="3">
    <location>
        <begin position="1054"/>
        <end position="1067"/>
    </location>
</feature>
<feature type="compositionally biased region" description="Acidic residues" evidence="3">
    <location>
        <begin position="1314"/>
        <end position="1353"/>
    </location>
</feature>
<dbReference type="CDD" id="cd00112">
    <property type="entry name" value="LDLa"/>
    <property type="match status" value="4"/>
</dbReference>
<dbReference type="PRINTS" id="PR00261">
    <property type="entry name" value="LDLRECEPTOR"/>
</dbReference>
<dbReference type="Proteomes" id="UP000594454">
    <property type="component" value="Chromosome 2"/>
</dbReference>
<keyword evidence="4" id="KW-0732">Signal</keyword>
<dbReference type="PANTHER" id="PTHR39069">
    <property type="entry name" value="ECDYSONE-INDUCIBLE GENE E1, ISOFORM A"/>
    <property type="match status" value="1"/>
</dbReference>
<protein>
    <recommendedName>
        <fullName evidence="5">EB domain-containing protein</fullName>
    </recommendedName>
</protein>
<feature type="compositionally biased region" description="Polar residues" evidence="3">
    <location>
        <begin position="1409"/>
        <end position="1422"/>
    </location>
</feature>
<feature type="disulfide bond" evidence="2">
    <location>
        <begin position="2032"/>
        <end position="2050"/>
    </location>
</feature>
<feature type="compositionally biased region" description="Polar residues" evidence="3">
    <location>
        <begin position="1070"/>
        <end position="1087"/>
    </location>
</feature>
<evidence type="ECO:0000256" key="3">
    <source>
        <dbReference type="SAM" id="MobiDB-lite"/>
    </source>
</evidence>
<feature type="disulfide bond" evidence="2">
    <location>
        <begin position="1945"/>
        <end position="1960"/>
    </location>
</feature>
<dbReference type="InterPro" id="IPR023415">
    <property type="entry name" value="LDLR_class-A_CS"/>
</dbReference>
<feature type="compositionally biased region" description="Basic and acidic residues" evidence="3">
    <location>
        <begin position="266"/>
        <end position="287"/>
    </location>
</feature>
<dbReference type="OrthoDB" id="9991628at2759"/>
<evidence type="ECO:0000313" key="6">
    <source>
        <dbReference type="EMBL" id="CAD7083489.1"/>
    </source>
</evidence>
<dbReference type="Pfam" id="PF01683">
    <property type="entry name" value="EB"/>
    <property type="match status" value="1"/>
</dbReference>
<feature type="compositionally biased region" description="Polar residues" evidence="3">
    <location>
        <begin position="1713"/>
        <end position="1727"/>
    </location>
</feature>
<dbReference type="Gene3D" id="4.10.400.10">
    <property type="entry name" value="Low-density Lipoprotein Receptor"/>
    <property type="match status" value="3"/>
</dbReference>
<feature type="chain" id="PRO_5031393518" description="EB domain-containing protein" evidence="4">
    <location>
        <begin position="33"/>
        <end position="2085"/>
    </location>
</feature>
<evidence type="ECO:0000313" key="7">
    <source>
        <dbReference type="Proteomes" id="UP000594454"/>
    </source>
</evidence>